<dbReference type="Gene3D" id="1.25.40.10">
    <property type="entry name" value="Tetratricopeptide repeat domain"/>
    <property type="match status" value="1"/>
</dbReference>
<keyword evidence="1" id="KW-0472">Membrane</keyword>
<sequence>MACERIAAFVDGELSTSEAEEYQAHLAGCADCQASLEDQLQASLAVRSAAASRHAPRHAPRREPFRPSWAHRTTRMWSAGVGMAALVLLGLLATWWMRPATPDVGAQLLALAPTRSQEGRLGYPGLDGYRSSGTLRDGASGSAELDVRLLARLEEQGDFHGLATAYLLAGEFERAEKALERLPPSPDVDSDRALAALGRGEPERALVALDRALRAAPEHPRAHWNRGVALRAMSLELAAAMEFQLVADRREPGWSEEAKRLAEGLRASAASRSRAWTDMNAAGMALALEGTALPAAMVRRDPDLARLYLYHAIRAAVSREQVLALAPLASALDSAARNSTASDYVQRVARADFARRAPLARTYRALLEDARALTGEAAEAYLTRLRRAGERELLLGAILLLRVERQHLEELRALVEESGEAVWYRAPLVKAQVAEDLAHGDGARAEQRLAAAIDECHRARLEYRCVSLQAELSGLYNQLDRRQEAMGPARAALDVARRLGDWHHEEVLVLALINSARLSHEPALARAYLDEYLQRQPEDCERRADYHHQRALLAIEALDVAEARREVARARECAAPPSLFELAVYGDLLRFGTTADERAYVARRLELLREESSFTPGARLLMEQIAARILIETDRREGQRRLREVIAAAGPLRSTDIEARKAWSYAHQTLVMDAGKAGEFDEALTVLAAGQERAAPASCLLAVAGQDERVLFVARGARGHVRGEYLGQRTRPLLEDFPAVPPAVLDELAGCDAVRVLAEPVLLGRPGLLGPERAWSYLVPGGGEGKGPEAGLPPKHVVVSDVEPPATLGLPRLLPWNRAPRPGEILLRGASATPDAVLAELEDATEVEFHAHGLIRSGFSDASFLALSPEPDGRYALTVSDLQGVSLRGAPLVLLAACRANGGALRYYAVASLPAAFIQAGARSVVAPASPIPDEQGGAFFQALLDEVGRGTTPAQALARTRSVWLRDRPAPWVSELVLFE</sequence>
<evidence type="ECO:0000313" key="4">
    <source>
        <dbReference type="EMBL" id="ATB40232.1"/>
    </source>
</evidence>
<dbReference type="Pfam" id="PF12770">
    <property type="entry name" value="CHAT"/>
    <property type="match status" value="1"/>
</dbReference>
<dbReference type="SUPFAM" id="SSF48452">
    <property type="entry name" value="TPR-like"/>
    <property type="match status" value="1"/>
</dbReference>
<dbReference type="AlphaFoldDB" id="A0A250J9U1"/>
<dbReference type="Pfam" id="PF13490">
    <property type="entry name" value="zf-HC2"/>
    <property type="match status" value="1"/>
</dbReference>
<feature type="domain" description="CHAT" evidence="2">
    <location>
        <begin position="824"/>
        <end position="969"/>
    </location>
</feature>
<dbReference type="RefSeq" id="WP_095988134.1">
    <property type="nucleotide sequence ID" value="NZ_CP022098.1"/>
</dbReference>
<protein>
    <recommendedName>
        <fullName evidence="6">CHAT domain-containing protein</fullName>
    </recommendedName>
</protein>
<gene>
    <name evidence="4" type="ORF">CYFUS_005680</name>
</gene>
<accession>A0A250J9U1</accession>
<evidence type="ECO:0000256" key="1">
    <source>
        <dbReference type="SAM" id="Phobius"/>
    </source>
</evidence>
<dbReference type="InterPro" id="IPR041916">
    <property type="entry name" value="Anti_sigma_zinc_sf"/>
</dbReference>
<keyword evidence="1" id="KW-1133">Transmembrane helix</keyword>
<evidence type="ECO:0000313" key="5">
    <source>
        <dbReference type="Proteomes" id="UP000217257"/>
    </source>
</evidence>
<keyword evidence="1" id="KW-0812">Transmembrane</keyword>
<dbReference type="InterPro" id="IPR024983">
    <property type="entry name" value="CHAT_dom"/>
</dbReference>
<dbReference type="Gene3D" id="1.10.10.1320">
    <property type="entry name" value="Anti-sigma factor, zinc-finger domain"/>
    <property type="match status" value="1"/>
</dbReference>
<organism evidence="4 5">
    <name type="scientific">Cystobacter fuscus</name>
    <dbReference type="NCBI Taxonomy" id="43"/>
    <lineage>
        <taxon>Bacteria</taxon>
        <taxon>Pseudomonadati</taxon>
        <taxon>Myxococcota</taxon>
        <taxon>Myxococcia</taxon>
        <taxon>Myxococcales</taxon>
        <taxon>Cystobacterineae</taxon>
        <taxon>Archangiaceae</taxon>
        <taxon>Cystobacter</taxon>
    </lineage>
</organism>
<dbReference type="InterPro" id="IPR027383">
    <property type="entry name" value="Znf_put"/>
</dbReference>
<reference evidence="4 5" key="1">
    <citation type="submission" date="2017-06" db="EMBL/GenBank/DDBJ databases">
        <title>Sequencing and comparative analysis of myxobacterial genomes.</title>
        <authorList>
            <person name="Rupp O."/>
            <person name="Goesmann A."/>
            <person name="Sogaard-Andersen L."/>
        </authorList>
    </citation>
    <scope>NUCLEOTIDE SEQUENCE [LARGE SCALE GENOMIC DNA]</scope>
    <source>
        <strain evidence="4 5">DSM 52655</strain>
    </source>
</reference>
<dbReference type="Proteomes" id="UP000217257">
    <property type="component" value="Chromosome"/>
</dbReference>
<feature type="domain" description="Putative zinc-finger" evidence="3">
    <location>
        <begin position="4"/>
        <end position="33"/>
    </location>
</feature>
<dbReference type="KEGG" id="cfus:CYFUS_005680"/>
<name>A0A250J9U1_9BACT</name>
<evidence type="ECO:0000259" key="3">
    <source>
        <dbReference type="Pfam" id="PF13490"/>
    </source>
</evidence>
<proteinExistence type="predicted"/>
<evidence type="ECO:0008006" key="6">
    <source>
        <dbReference type="Google" id="ProtNLM"/>
    </source>
</evidence>
<dbReference type="EMBL" id="CP022098">
    <property type="protein sequence ID" value="ATB40232.1"/>
    <property type="molecule type" value="Genomic_DNA"/>
</dbReference>
<feature type="transmembrane region" description="Helical" evidence="1">
    <location>
        <begin position="76"/>
        <end position="97"/>
    </location>
</feature>
<dbReference type="InterPro" id="IPR011990">
    <property type="entry name" value="TPR-like_helical_dom_sf"/>
</dbReference>
<evidence type="ECO:0000259" key="2">
    <source>
        <dbReference type="Pfam" id="PF12770"/>
    </source>
</evidence>